<dbReference type="FunCoup" id="F2UFM0">
    <property type="interactions" value="782"/>
</dbReference>
<dbReference type="Proteomes" id="UP000007799">
    <property type="component" value="Unassembled WGS sequence"/>
</dbReference>
<dbReference type="OMA" id="AWSSCAG"/>
<protein>
    <recommendedName>
        <fullName evidence="5">ditrans,polycis-polyprenyl diphosphate synthase [(2E,6E)-farnesyldiphosphate specific]</fullName>
        <ecNumber evidence="5">2.5.1.87</ecNumber>
    </recommendedName>
</protein>
<evidence type="ECO:0000256" key="8">
    <source>
        <dbReference type="ARBA" id="ARBA00022824"/>
    </source>
</evidence>
<evidence type="ECO:0000256" key="7">
    <source>
        <dbReference type="ARBA" id="ARBA00022692"/>
    </source>
</evidence>
<comment type="similarity">
    <text evidence="4">Belongs to the UPP synthase family.</text>
</comment>
<dbReference type="EMBL" id="GL832972">
    <property type="protein sequence ID" value="EGD75588.1"/>
    <property type="molecule type" value="Genomic_DNA"/>
</dbReference>
<organism evidence="15">
    <name type="scientific">Salpingoeca rosetta (strain ATCC 50818 / BSB-021)</name>
    <dbReference type="NCBI Taxonomy" id="946362"/>
    <lineage>
        <taxon>Eukaryota</taxon>
        <taxon>Choanoflagellata</taxon>
        <taxon>Craspedida</taxon>
        <taxon>Salpingoecidae</taxon>
        <taxon>Salpingoeca</taxon>
    </lineage>
</organism>
<evidence type="ECO:0000256" key="1">
    <source>
        <dbReference type="ARBA" id="ARBA00001946"/>
    </source>
</evidence>
<dbReference type="GO" id="GO:0045547">
    <property type="term" value="F:ditrans,polycis-polyprenyl diphosphate synthase [(2E,6E)-farnesyl diphosphate specific] activity"/>
    <property type="evidence" value="ECO:0007669"/>
    <property type="project" value="UniProtKB-EC"/>
</dbReference>
<evidence type="ECO:0000256" key="13">
    <source>
        <dbReference type="SAM" id="SignalP"/>
    </source>
</evidence>
<proteinExistence type="inferred from homology"/>
<comment type="subcellular location">
    <subcellularLocation>
        <location evidence="2">Endoplasmic reticulum membrane</location>
    </subcellularLocation>
</comment>
<dbReference type="OrthoDB" id="19639at2759"/>
<dbReference type="SUPFAM" id="SSF64005">
    <property type="entry name" value="Undecaprenyl diphosphate synthase"/>
    <property type="match status" value="1"/>
</dbReference>
<keyword evidence="13" id="KW-0732">Signal</keyword>
<dbReference type="GO" id="GO:1904423">
    <property type="term" value="C:dehydrodolichyl diphosphate synthase complex"/>
    <property type="evidence" value="ECO:0007669"/>
    <property type="project" value="InterPro"/>
</dbReference>
<reference evidence="14" key="1">
    <citation type="submission" date="2009-08" db="EMBL/GenBank/DDBJ databases">
        <title>Annotation of Salpingoeca rosetta.</title>
        <authorList>
            <consortium name="The Broad Institute Genome Sequencing Platform"/>
            <person name="Russ C."/>
            <person name="Cuomo C."/>
            <person name="Burger G."/>
            <person name="Gray M.W."/>
            <person name="Holland P.W.H."/>
            <person name="King N."/>
            <person name="Lang F.B.F."/>
            <person name="Roger A.J."/>
            <person name="Ruiz-Trillo I."/>
            <person name="Young S.K."/>
            <person name="Zeng Q."/>
            <person name="Gargeya S."/>
            <person name="Alvarado L."/>
            <person name="Berlin A."/>
            <person name="Chapman S.B."/>
            <person name="Chen Z."/>
            <person name="Freedman E."/>
            <person name="Gellesch M."/>
            <person name="Goldberg J."/>
            <person name="Griggs A."/>
            <person name="Gujja S."/>
            <person name="Heilman E."/>
            <person name="Heiman D."/>
            <person name="Howarth C."/>
            <person name="Mehta T."/>
            <person name="Neiman D."/>
            <person name="Pearson M."/>
            <person name="Roberts A."/>
            <person name="Saif S."/>
            <person name="Shea T."/>
            <person name="Shenoy N."/>
            <person name="Sisk P."/>
            <person name="Stolte C."/>
            <person name="Sykes S."/>
            <person name="White J."/>
            <person name="Yandava C."/>
            <person name="Haas B."/>
            <person name="Nusbaum C."/>
            <person name="Birren B."/>
        </authorList>
    </citation>
    <scope>NUCLEOTIDE SEQUENCE [LARGE SCALE GENOMIC DNA]</scope>
    <source>
        <strain evidence="14">ATCC 50818</strain>
    </source>
</reference>
<evidence type="ECO:0000256" key="6">
    <source>
        <dbReference type="ARBA" id="ARBA00022679"/>
    </source>
</evidence>
<keyword evidence="10" id="KW-1133">Transmembrane helix</keyword>
<evidence type="ECO:0000256" key="10">
    <source>
        <dbReference type="ARBA" id="ARBA00022989"/>
    </source>
</evidence>
<dbReference type="AlphaFoldDB" id="F2UFM0"/>
<comment type="cofactor">
    <cofactor evidence="1">
        <name>Mg(2+)</name>
        <dbReference type="ChEBI" id="CHEBI:18420"/>
    </cofactor>
</comment>
<evidence type="ECO:0000313" key="14">
    <source>
        <dbReference type="EMBL" id="EGD75588.1"/>
    </source>
</evidence>
<dbReference type="GeneID" id="16072604"/>
<comment type="catalytic activity">
    <reaction evidence="12">
        <text>n isopentenyl diphosphate + (2E,6E)-farnesyl diphosphate = a di-trans,poly-cis-polyprenyl diphosphate + n diphosphate</text>
        <dbReference type="Rhea" id="RHEA:53008"/>
        <dbReference type="Rhea" id="RHEA-COMP:19494"/>
        <dbReference type="ChEBI" id="CHEBI:33019"/>
        <dbReference type="ChEBI" id="CHEBI:128769"/>
        <dbReference type="ChEBI" id="CHEBI:136960"/>
        <dbReference type="ChEBI" id="CHEBI:175763"/>
        <dbReference type="EC" id="2.5.1.87"/>
    </reaction>
</comment>
<dbReference type="KEGG" id="sre:PTSG_06657"/>
<feature type="chain" id="PRO_5003288625" description="ditrans,polycis-polyprenyl diphosphate synthase [(2E,6E)-farnesyldiphosphate specific]" evidence="13">
    <location>
        <begin position="23"/>
        <end position="260"/>
    </location>
</feature>
<evidence type="ECO:0000256" key="11">
    <source>
        <dbReference type="ARBA" id="ARBA00023136"/>
    </source>
</evidence>
<feature type="signal peptide" evidence="13">
    <location>
        <begin position="1"/>
        <end position="22"/>
    </location>
</feature>
<accession>F2UFM0</accession>
<dbReference type="Gene3D" id="3.40.1180.10">
    <property type="entry name" value="Decaprenyl diphosphate synthase-like"/>
    <property type="match status" value="1"/>
</dbReference>
<dbReference type="STRING" id="946362.F2UFM0"/>
<keyword evidence="9" id="KW-0460">Magnesium</keyword>
<evidence type="ECO:0000256" key="9">
    <source>
        <dbReference type="ARBA" id="ARBA00022842"/>
    </source>
</evidence>
<evidence type="ECO:0000313" key="15">
    <source>
        <dbReference type="Proteomes" id="UP000007799"/>
    </source>
</evidence>
<evidence type="ECO:0000256" key="3">
    <source>
        <dbReference type="ARBA" id="ARBA00004922"/>
    </source>
</evidence>
<evidence type="ECO:0000256" key="4">
    <source>
        <dbReference type="ARBA" id="ARBA00005432"/>
    </source>
</evidence>
<dbReference type="UniPathway" id="UPA00378"/>
<dbReference type="eggNOG" id="KOG2818">
    <property type="taxonomic scope" value="Eukaryota"/>
</dbReference>
<dbReference type="RefSeq" id="XP_004992045.1">
    <property type="nucleotide sequence ID" value="XM_004991988.1"/>
</dbReference>
<keyword evidence="11" id="KW-0472">Membrane</keyword>
<evidence type="ECO:0000256" key="5">
    <source>
        <dbReference type="ARBA" id="ARBA00012596"/>
    </source>
</evidence>
<keyword evidence="8" id="KW-0256">Endoplasmic reticulum</keyword>
<sequence>MLYGMLHAVLCFVLWLSTTLQGLWRSVRELYMLPLAFSGLSVRQIQQRARRWQKIPAHICLAVTDGPVTYEPLARLVMWCMASGVKHITIWDNQGLCKGSSSLLRQYLQKAHVAYFGSSCASHPLVFDEAILAASQKRPCASTTPEEEGCKGADVQSGTGTRIHFCDDDEGRPAIVKAVQEAARLQRNVDVAWLDAKLTATVPELDLVLMFSREPVLHGLLPWHMRVAEILFCGPHRHVTARTFIRAMNSFSRCEQRFGR</sequence>
<comment type="pathway">
    <text evidence="3">Protein modification; protein glycosylation.</text>
</comment>
<dbReference type="PANTHER" id="PTHR21528">
    <property type="entry name" value="DEHYDRODOLICHYL DIPHOSPHATE SYNTHASE COMPLEX SUBUNIT NUS1"/>
    <property type="match status" value="1"/>
</dbReference>
<keyword evidence="7" id="KW-0812">Transmembrane</keyword>
<keyword evidence="15" id="KW-1185">Reference proteome</keyword>
<evidence type="ECO:0000256" key="12">
    <source>
        <dbReference type="ARBA" id="ARBA00047353"/>
    </source>
</evidence>
<keyword evidence="6" id="KW-0808">Transferase</keyword>
<dbReference type="InParanoid" id="F2UFM0"/>
<name>F2UFM0_SALR5</name>
<evidence type="ECO:0000256" key="2">
    <source>
        <dbReference type="ARBA" id="ARBA00004586"/>
    </source>
</evidence>
<dbReference type="PANTHER" id="PTHR21528:SF0">
    <property type="entry name" value="DEHYDRODOLICHYL DIPHOSPHATE SYNTHASE COMPLEX SUBUNIT NUS1"/>
    <property type="match status" value="1"/>
</dbReference>
<dbReference type="GO" id="GO:0005789">
    <property type="term" value="C:endoplasmic reticulum membrane"/>
    <property type="evidence" value="ECO:0007669"/>
    <property type="project" value="UniProtKB-SubCell"/>
</dbReference>
<dbReference type="InterPro" id="IPR038887">
    <property type="entry name" value="Nus1/NgBR"/>
</dbReference>
<gene>
    <name evidence="14" type="ORF">PTSG_06657</name>
</gene>
<dbReference type="InterPro" id="IPR036424">
    <property type="entry name" value="UPP_synth-like_sf"/>
</dbReference>
<dbReference type="EC" id="2.5.1.87" evidence="5"/>